<keyword evidence="2" id="KW-1133">Transmembrane helix</keyword>
<feature type="transmembrane region" description="Helical" evidence="2">
    <location>
        <begin position="139"/>
        <end position="162"/>
    </location>
</feature>
<evidence type="ECO:0000313" key="3">
    <source>
        <dbReference type="EMBL" id="KAK7541088.1"/>
    </source>
</evidence>
<feature type="transmembrane region" description="Helical" evidence="2">
    <location>
        <begin position="270"/>
        <end position="297"/>
    </location>
</feature>
<keyword evidence="4" id="KW-1185">Reference proteome</keyword>
<accession>A0ABR1M0V4</accession>
<dbReference type="EMBL" id="JBBPEH010000003">
    <property type="protein sequence ID" value="KAK7541088.1"/>
    <property type="molecule type" value="Genomic_DNA"/>
</dbReference>
<evidence type="ECO:0000256" key="1">
    <source>
        <dbReference type="SAM" id="MobiDB-lite"/>
    </source>
</evidence>
<organism evidence="3 4">
    <name type="scientific">Phyllosticta citribraziliensis</name>
    <dbReference type="NCBI Taxonomy" id="989973"/>
    <lineage>
        <taxon>Eukaryota</taxon>
        <taxon>Fungi</taxon>
        <taxon>Dikarya</taxon>
        <taxon>Ascomycota</taxon>
        <taxon>Pezizomycotina</taxon>
        <taxon>Dothideomycetes</taxon>
        <taxon>Dothideomycetes incertae sedis</taxon>
        <taxon>Botryosphaeriales</taxon>
        <taxon>Phyllostictaceae</taxon>
        <taxon>Phyllosticta</taxon>
    </lineage>
</organism>
<feature type="region of interest" description="Disordered" evidence="1">
    <location>
        <begin position="353"/>
        <end position="383"/>
    </location>
</feature>
<comment type="caution">
    <text evidence="3">The sequence shown here is derived from an EMBL/GenBank/DDBJ whole genome shotgun (WGS) entry which is preliminary data.</text>
</comment>
<feature type="region of interest" description="Disordered" evidence="1">
    <location>
        <begin position="423"/>
        <end position="484"/>
    </location>
</feature>
<keyword evidence="2" id="KW-0472">Membrane</keyword>
<evidence type="ECO:0000256" key="2">
    <source>
        <dbReference type="SAM" id="Phobius"/>
    </source>
</evidence>
<dbReference type="PANTHER" id="PTHR37577:SF1">
    <property type="entry name" value="INTEGRAL MEMBRANE PROTEIN"/>
    <property type="match status" value="1"/>
</dbReference>
<keyword evidence="2" id="KW-0812">Transmembrane</keyword>
<evidence type="ECO:0000313" key="4">
    <source>
        <dbReference type="Proteomes" id="UP001360953"/>
    </source>
</evidence>
<feature type="transmembrane region" description="Helical" evidence="2">
    <location>
        <begin position="174"/>
        <end position="197"/>
    </location>
</feature>
<feature type="transmembrane region" description="Helical" evidence="2">
    <location>
        <begin position="217"/>
        <end position="238"/>
    </location>
</feature>
<name>A0ABR1M0V4_9PEZI</name>
<dbReference type="Proteomes" id="UP001360953">
    <property type="component" value="Unassembled WGS sequence"/>
</dbReference>
<proteinExistence type="predicted"/>
<feature type="compositionally biased region" description="Basic and acidic residues" evidence="1">
    <location>
        <begin position="353"/>
        <end position="363"/>
    </location>
</feature>
<gene>
    <name evidence="3" type="ORF">J3D65DRAFT_601179</name>
</gene>
<dbReference type="InterPro" id="IPR053018">
    <property type="entry name" value="Elsinochrome_Biosynth-Asso"/>
</dbReference>
<feature type="compositionally biased region" description="Polar residues" evidence="1">
    <location>
        <begin position="438"/>
        <end position="467"/>
    </location>
</feature>
<sequence>MGLEDIVFFNLADGKDCDVDPDIAGIGVVSSFFAAALMTTLASIYAAILDGLIGEATVLPDWINRRLQQKGDKVETYKFHREVVEKVMITLADQQLMTGYAIVISGYIRANRSNPRIPTWDPTPDTSYHAKLRDAHFDLIIFLSCLSASSHLASVLVLKRYFKKSKVVMSIRMTLIVCFTILLAVTIGLSPPLSFGYRIIYGKSPNEPIYNLKLTKTVSLSILVMYLAVASFFVALFVEEIHEKWNTILGLLGSRLGPRRRPTVTRTGRLSSWGLSVLPTVQFISQLFFFTFAFILAASQKFAEPPSHENQPKMCSLDSAEANVWGFGQTLPMFFLLQPVLTGIGEYYDIKKQKAKDKTDSKGHSSTTNMLSPPPQSPASSAYSLPMHRISLDLDRTQRLSGDWHRRSPSMVSLPMRNSYEMAEESPSLAASVDVEASRQNSVQKTQNNSRVSTPRQQDASDASSYGDNPALLENLWYPKSDRP</sequence>
<dbReference type="PANTHER" id="PTHR37577">
    <property type="entry name" value="INTEGRAL MEMBRANE PROTEIN"/>
    <property type="match status" value="1"/>
</dbReference>
<protein>
    <submittedName>
        <fullName evidence="3">Uncharacterized protein</fullName>
    </submittedName>
</protein>
<dbReference type="RefSeq" id="XP_066658019.1">
    <property type="nucleotide sequence ID" value="XM_066798016.1"/>
</dbReference>
<reference evidence="3 4" key="1">
    <citation type="submission" date="2024-04" db="EMBL/GenBank/DDBJ databases">
        <title>Phyllosticta paracitricarpa is synonymous to the EU quarantine fungus P. citricarpa based on phylogenomic analyses.</title>
        <authorList>
            <consortium name="Lawrence Berkeley National Laboratory"/>
            <person name="Van ingen-buijs V.A."/>
            <person name="Van westerhoven A.C."/>
            <person name="Haridas S."/>
            <person name="Skiadas P."/>
            <person name="Martin F."/>
            <person name="Groenewald J.Z."/>
            <person name="Crous P.W."/>
            <person name="Seidl M.F."/>
        </authorList>
    </citation>
    <scope>NUCLEOTIDE SEQUENCE [LARGE SCALE GENOMIC DNA]</scope>
    <source>
        <strain evidence="3 4">CPC 17464</strain>
    </source>
</reference>
<dbReference type="GeneID" id="92030922"/>
<feature type="transmembrane region" description="Helical" evidence="2">
    <location>
        <begin position="23"/>
        <end position="48"/>
    </location>
</feature>